<organism evidence="4 5">
    <name type="scientific">Owenia fusiformis</name>
    <name type="common">Polychaete worm</name>
    <dbReference type="NCBI Taxonomy" id="6347"/>
    <lineage>
        <taxon>Eukaryota</taxon>
        <taxon>Metazoa</taxon>
        <taxon>Spiralia</taxon>
        <taxon>Lophotrochozoa</taxon>
        <taxon>Annelida</taxon>
        <taxon>Polychaeta</taxon>
        <taxon>Sedentaria</taxon>
        <taxon>Canalipalpata</taxon>
        <taxon>Sabellida</taxon>
        <taxon>Oweniida</taxon>
        <taxon>Oweniidae</taxon>
        <taxon>Owenia</taxon>
    </lineage>
</organism>
<sequence length="474" mass="53718">MKTLLPLVMLFGLMALSYAQTIDYSRYQLVTTAKKDSCECMVKSPEVSRPADMCTPQAKYDKLEELKATAASLIEFLKTLSTKGLKDKVVELTARVDAVDSKMDDLKVAVSVQNLTVLRLELDIMSGLIDHIPVTAQNNATLIQMREEIANMSSIVEHFLRQDPVDSDTDLLAEITQLRAQLAKLKGDLGDNIEDGYIFPGDLTSVKDALDDEICETKRPIKIGQPVTHQYFGVTGTWFKDALPSEENKTHIFALKGHVGNPYIHQWNNHKELLKDYVGNQINRIHPDYLYGANIAMYKSNLYYLDNSGEIVRKDIWNDHGSSYKARAKIAGGHTNLYYNRGNDYTYIDINVDEKGLWAAYTNGSDATHSNIMIARLDPTDLHTIETWDSTISKKSVSNVYFICGVMYTMNTYTDPSPDETQWGFDTKSNQRIFTPLTVPALFRSMYSMSYNPREQMLFAYDNGHIVSYKVFFN</sequence>
<dbReference type="Pfam" id="PF02191">
    <property type="entry name" value="OLF"/>
    <property type="match status" value="1"/>
</dbReference>
<dbReference type="PROSITE" id="PS51132">
    <property type="entry name" value="OLF"/>
    <property type="match status" value="1"/>
</dbReference>
<proteinExistence type="predicted"/>
<evidence type="ECO:0000313" key="4">
    <source>
        <dbReference type="EMBL" id="CAH1801862.1"/>
    </source>
</evidence>
<dbReference type="InterPro" id="IPR050605">
    <property type="entry name" value="Olfactomedin-like_domain"/>
</dbReference>
<dbReference type="PANTHER" id="PTHR23192">
    <property type="entry name" value="OLFACTOMEDIN-RELATED"/>
    <property type="match status" value="1"/>
</dbReference>
<dbReference type="EMBL" id="CAIIXF020000012">
    <property type="protein sequence ID" value="CAH1801862.1"/>
    <property type="molecule type" value="Genomic_DNA"/>
</dbReference>
<gene>
    <name evidence="4" type="ORF">OFUS_LOCUS25600</name>
</gene>
<dbReference type="AlphaFoldDB" id="A0A8J1TKD5"/>
<accession>A0A8J1TKD5</accession>
<evidence type="ECO:0000313" key="5">
    <source>
        <dbReference type="Proteomes" id="UP000749559"/>
    </source>
</evidence>
<evidence type="ECO:0000256" key="3">
    <source>
        <dbReference type="PROSITE-ProRule" id="PRU00446"/>
    </source>
</evidence>
<protein>
    <submittedName>
        <fullName evidence="4">Uncharacterized protein</fullName>
    </submittedName>
</protein>
<dbReference type="OrthoDB" id="6058931at2759"/>
<evidence type="ECO:0000256" key="1">
    <source>
        <dbReference type="ARBA" id="ARBA00004613"/>
    </source>
</evidence>
<comment type="subcellular location">
    <subcellularLocation>
        <location evidence="1">Secreted</location>
    </subcellularLocation>
</comment>
<dbReference type="SMART" id="SM00284">
    <property type="entry name" value="OLF"/>
    <property type="match status" value="1"/>
</dbReference>
<comment type="caution">
    <text evidence="4">The sequence shown here is derived from an EMBL/GenBank/DDBJ whole genome shotgun (WGS) entry which is preliminary data.</text>
</comment>
<keyword evidence="2" id="KW-0964">Secreted</keyword>
<dbReference type="Proteomes" id="UP000749559">
    <property type="component" value="Unassembled WGS sequence"/>
</dbReference>
<dbReference type="InterPro" id="IPR003112">
    <property type="entry name" value="Olfac-like_dom"/>
</dbReference>
<dbReference type="PANTHER" id="PTHR23192:SF87">
    <property type="entry name" value="AMASSIN-3"/>
    <property type="match status" value="1"/>
</dbReference>
<keyword evidence="5" id="KW-1185">Reference proteome</keyword>
<evidence type="ECO:0000256" key="2">
    <source>
        <dbReference type="ARBA" id="ARBA00022525"/>
    </source>
</evidence>
<dbReference type="GO" id="GO:0005615">
    <property type="term" value="C:extracellular space"/>
    <property type="evidence" value="ECO:0007669"/>
    <property type="project" value="TreeGrafter"/>
</dbReference>
<dbReference type="GO" id="GO:0007165">
    <property type="term" value="P:signal transduction"/>
    <property type="evidence" value="ECO:0007669"/>
    <property type="project" value="TreeGrafter"/>
</dbReference>
<name>A0A8J1TKD5_OWEFU</name>
<comment type="caution">
    <text evidence="3">Lacks conserved residue(s) required for the propagation of feature annotation.</text>
</comment>
<reference evidence="4" key="1">
    <citation type="submission" date="2022-03" db="EMBL/GenBank/DDBJ databases">
        <authorList>
            <person name="Martin C."/>
        </authorList>
    </citation>
    <scope>NUCLEOTIDE SEQUENCE</scope>
</reference>